<protein>
    <recommendedName>
        <fullName evidence="3">BREX-3 system P-loop-containing protein BrxF</fullName>
    </recommendedName>
</protein>
<organism evidence="1 2">
    <name type="scientific">Keratinibaculum paraultunense</name>
    <dbReference type="NCBI Taxonomy" id="1278232"/>
    <lineage>
        <taxon>Bacteria</taxon>
        <taxon>Bacillati</taxon>
        <taxon>Bacillota</taxon>
        <taxon>Tissierellia</taxon>
        <taxon>Tissierellales</taxon>
        <taxon>Tepidimicrobiaceae</taxon>
        <taxon>Keratinibaculum</taxon>
    </lineage>
</organism>
<proteinExistence type="predicted"/>
<dbReference type="NCBIfam" id="NF033453">
    <property type="entry name" value="BREX_3_BrxF"/>
    <property type="match status" value="1"/>
</dbReference>
<dbReference type="AlphaFoldDB" id="A0A4R3KMW8"/>
<evidence type="ECO:0000313" key="1">
    <source>
        <dbReference type="EMBL" id="TCS85722.1"/>
    </source>
</evidence>
<evidence type="ECO:0000313" key="2">
    <source>
        <dbReference type="Proteomes" id="UP000294567"/>
    </source>
</evidence>
<evidence type="ECO:0008006" key="3">
    <source>
        <dbReference type="Google" id="ProtNLM"/>
    </source>
</evidence>
<gene>
    <name evidence="1" type="ORF">EDD65_1191</name>
</gene>
<comment type="caution">
    <text evidence="1">The sequence shown here is derived from an EMBL/GenBank/DDBJ whole genome shotgun (WGS) entry which is preliminary data.</text>
</comment>
<dbReference type="Proteomes" id="UP000294567">
    <property type="component" value="Unassembled WGS sequence"/>
</dbReference>
<sequence>MGFICDLSEGKRLMERNGDHIVISCLPLDTVKSTFNEFSILHLGEILSKELLKIDKSHRNLAVETTLRQILASNDKRELIITDIDILFNPAYRLDVIKLFIQLARNRKIIVQWPGEIDFQYLIYSTPEYEDYRRYSIKDYDIICLR</sequence>
<reference evidence="1 2" key="1">
    <citation type="submission" date="2019-03" db="EMBL/GenBank/DDBJ databases">
        <title>Genomic Encyclopedia of Type Strains, Phase IV (KMG-IV): sequencing the most valuable type-strain genomes for metagenomic binning, comparative biology and taxonomic classification.</title>
        <authorList>
            <person name="Goeker M."/>
        </authorList>
    </citation>
    <scope>NUCLEOTIDE SEQUENCE [LARGE SCALE GENOMIC DNA]</scope>
    <source>
        <strain evidence="1 2">DSM 26752</strain>
    </source>
</reference>
<keyword evidence="2" id="KW-1185">Reference proteome</keyword>
<accession>A0A4R3KMW8</accession>
<dbReference type="InterPro" id="IPR048067">
    <property type="entry name" value="BREX_3_BrxF"/>
</dbReference>
<dbReference type="EMBL" id="SMAE01000019">
    <property type="protein sequence ID" value="TCS85722.1"/>
    <property type="molecule type" value="Genomic_DNA"/>
</dbReference>
<name>A0A4R3KMW8_9FIRM</name>